<proteinExistence type="predicted"/>
<dbReference type="AlphaFoldDB" id="A0A9W9RB83"/>
<dbReference type="RefSeq" id="XP_056574216.1">
    <property type="nucleotide sequence ID" value="XM_056728401.1"/>
</dbReference>
<dbReference type="Proteomes" id="UP001147752">
    <property type="component" value="Unassembled WGS sequence"/>
</dbReference>
<reference evidence="1" key="2">
    <citation type="journal article" date="2023" name="IMA Fungus">
        <title>Comparative genomic study of the Penicillium genus elucidates a diverse pangenome and 15 lateral gene transfer events.</title>
        <authorList>
            <person name="Petersen C."/>
            <person name="Sorensen T."/>
            <person name="Nielsen M.R."/>
            <person name="Sondergaard T.E."/>
            <person name="Sorensen J.L."/>
            <person name="Fitzpatrick D.A."/>
            <person name="Frisvad J.C."/>
            <person name="Nielsen K.L."/>
        </authorList>
    </citation>
    <scope>NUCLEOTIDE SEQUENCE</scope>
    <source>
        <strain evidence="1">IBT 3081</strain>
    </source>
</reference>
<evidence type="ECO:0000313" key="2">
    <source>
        <dbReference type="Proteomes" id="UP001147752"/>
    </source>
</evidence>
<organism evidence="1 2">
    <name type="scientific">Penicillium concentricum</name>
    <dbReference type="NCBI Taxonomy" id="293559"/>
    <lineage>
        <taxon>Eukaryota</taxon>
        <taxon>Fungi</taxon>
        <taxon>Dikarya</taxon>
        <taxon>Ascomycota</taxon>
        <taxon>Pezizomycotina</taxon>
        <taxon>Eurotiomycetes</taxon>
        <taxon>Eurotiomycetidae</taxon>
        <taxon>Eurotiales</taxon>
        <taxon>Aspergillaceae</taxon>
        <taxon>Penicillium</taxon>
    </lineage>
</organism>
<evidence type="ECO:0000313" key="1">
    <source>
        <dbReference type="EMBL" id="KAJ5356069.1"/>
    </source>
</evidence>
<dbReference type="EMBL" id="JAPZBT010000006">
    <property type="protein sequence ID" value="KAJ5356069.1"/>
    <property type="molecule type" value="Genomic_DNA"/>
</dbReference>
<reference evidence="1" key="1">
    <citation type="submission" date="2022-12" db="EMBL/GenBank/DDBJ databases">
        <authorList>
            <person name="Petersen C."/>
        </authorList>
    </citation>
    <scope>NUCLEOTIDE SEQUENCE</scope>
    <source>
        <strain evidence="1">IBT 3081</strain>
    </source>
</reference>
<gene>
    <name evidence="1" type="ORF">N7517_010678</name>
</gene>
<dbReference type="GeneID" id="81467584"/>
<protein>
    <submittedName>
        <fullName evidence="1">Uncharacterized protein</fullName>
    </submittedName>
</protein>
<comment type="caution">
    <text evidence="1">The sequence shown here is derived from an EMBL/GenBank/DDBJ whole genome shotgun (WGS) entry which is preliminary data.</text>
</comment>
<sequence>MIEYDDEEVVPRDTYNHHDVALKRASPFQQQHQRPTRCKMARNLENWQRQAIVNMDADPQAKQPFEDSPFAMALFWQGSPTTIQAQNTELVDTQSTPTRNGLP</sequence>
<keyword evidence="2" id="KW-1185">Reference proteome</keyword>
<name>A0A9W9RB83_9EURO</name>
<accession>A0A9W9RB83</accession>